<dbReference type="GO" id="GO:0005524">
    <property type="term" value="F:ATP binding"/>
    <property type="evidence" value="ECO:0007669"/>
    <property type="project" value="UniProtKB-UniRule"/>
</dbReference>
<comment type="pathway">
    <text evidence="8">Purine metabolism; AMP biosynthesis via salvage pathway; AMP from ADP: step 1/1.</text>
</comment>
<dbReference type="EC" id="2.7.4.3" evidence="8 10"/>
<feature type="binding site" evidence="8">
    <location>
        <position position="36"/>
    </location>
    <ligand>
        <name>AMP</name>
        <dbReference type="ChEBI" id="CHEBI:456215"/>
    </ligand>
</feature>
<feature type="binding site" evidence="8">
    <location>
        <position position="168"/>
    </location>
    <ligand>
        <name>AMP</name>
        <dbReference type="ChEBI" id="CHEBI:456215"/>
    </ligand>
</feature>
<dbReference type="Proteomes" id="UP000886743">
    <property type="component" value="Unassembled WGS sequence"/>
</dbReference>
<dbReference type="GO" id="GO:0044209">
    <property type="term" value="P:AMP salvage"/>
    <property type="evidence" value="ECO:0007669"/>
    <property type="project" value="UniProtKB-UniRule"/>
</dbReference>
<feature type="binding site" evidence="8">
    <location>
        <position position="124"/>
    </location>
    <ligand>
        <name>ATP</name>
        <dbReference type="ChEBI" id="CHEBI:30616"/>
    </ligand>
</feature>
<organism evidence="12 13">
    <name type="scientific">Candidatus Aphodoplasma excrementigallinarum</name>
    <dbReference type="NCBI Taxonomy" id="2840673"/>
    <lineage>
        <taxon>Bacteria</taxon>
        <taxon>Bacillati</taxon>
        <taxon>Bacillota</taxon>
        <taxon>Clostridia</taxon>
        <taxon>Eubacteriales</taxon>
        <taxon>Candidatus Aphodoplasma</taxon>
    </lineage>
</organism>
<dbReference type="GO" id="GO:0008270">
    <property type="term" value="F:zinc ion binding"/>
    <property type="evidence" value="ECO:0007669"/>
    <property type="project" value="UniProtKB-UniRule"/>
</dbReference>
<feature type="binding site" evidence="8">
    <location>
        <position position="31"/>
    </location>
    <ligand>
        <name>AMP</name>
        <dbReference type="ChEBI" id="CHEBI:456215"/>
    </ligand>
</feature>
<keyword evidence="4 8" id="KW-0547">Nucleotide-binding</keyword>
<dbReference type="NCBIfam" id="NF001381">
    <property type="entry name" value="PRK00279.1-3"/>
    <property type="match status" value="1"/>
</dbReference>
<dbReference type="GO" id="GO:0005737">
    <property type="term" value="C:cytoplasm"/>
    <property type="evidence" value="ECO:0007669"/>
    <property type="project" value="UniProtKB-SubCell"/>
</dbReference>
<dbReference type="CDD" id="cd01428">
    <property type="entry name" value="ADK"/>
    <property type="match status" value="1"/>
</dbReference>
<evidence type="ECO:0000313" key="12">
    <source>
        <dbReference type="EMBL" id="HIV02805.1"/>
    </source>
</evidence>
<dbReference type="SUPFAM" id="SSF52540">
    <property type="entry name" value="P-loop containing nucleoside triphosphate hydrolases"/>
    <property type="match status" value="1"/>
</dbReference>
<keyword evidence="2 8" id="KW-0479">Metal-binding</keyword>
<dbReference type="GO" id="GO:0004017">
    <property type="term" value="F:AMP kinase activity"/>
    <property type="evidence" value="ECO:0007669"/>
    <property type="project" value="UniProtKB-UniRule"/>
</dbReference>
<dbReference type="InterPro" id="IPR027417">
    <property type="entry name" value="P-loop_NTPase"/>
</dbReference>
<evidence type="ECO:0000256" key="8">
    <source>
        <dbReference type="HAMAP-Rule" id="MF_00235"/>
    </source>
</evidence>
<reference evidence="12" key="2">
    <citation type="journal article" date="2021" name="PeerJ">
        <title>Extensive microbial diversity within the chicken gut microbiome revealed by metagenomics and culture.</title>
        <authorList>
            <person name="Gilroy R."/>
            <person name="Ravi A."/>
            <person name="Getino M."/>
            <person name="Pursley I."/>
            <person name="Horton D.L."/>
            <person name="Alikhan N.F."/>
            <person name="Baker D."/>
            <person name="Gharbi K."/>
            <person name="Hall N."/>
            <person name="Watson M."/>
            <person name="Adriaenssens E.M."/>
            <person name="Foster-Nyarko E."/>
            <person name="Jarju S."/>
            <person name="Secka A."/>
            <person name="Antonio M."/>
            <person name="Oren A."/>
            <person name="Chaudhuri R.R."/>
            <person name="La Ragione R."/>
            <person name="Hildebrand F."/>
            <person name="Pallen M.J."/>
        </authorList>
    </citation>
    <scope>NUCLEOTIDE SEQUENCE</scope>
    <source>
        <strain evidence="12">4920</strain>
    </source>
</reference>
<dbReference type="Gene3D" id="3.40.50.300">
    <property type="entry name" value="P-loop containing nucleotide triphosphate hydrolases"/>
    <property type="match status" value="1"/>
</dbReference>
<feature type="domain" description="Adenylate kinase active site lid" evidence="11">
    <location>
        <begin position="124"/>
        <end position="159"/>
    </location>
</feature>
<dbReference type="EMBL" id="DVOF01000129">
    <property type="protein sequence ID" value="HIV02805.1"/>
    <property type="molecule type" value="Genomic_DNA"/>
</dbReference>
<comment type="function">
    <text evidence="8">Catalyzes the reversible transfer of the terminal phosphate group between ATP and AMP. Plays an important role in cellular energy homeostasis and in adenine nucleotide metabolism.</text>
</comment>
<evidence type="ECO:0000256" key="3">
    <source>
        <dbReference type="ARBA" id="ARBA00022727"/>
    </source>
</evidence>
<reference evidence="12" key="1">
    <citation type="submission" date="2020-10" db="EMBL/GenBank/DDBJ databases">
        <authorList>
            <person name="Gilroy R."/>
        </authorList>
    </citation>
    <scope>NUCLEOTIDE SEQUENCE</scope>
    <source>
        <strain evidence="12">4920</strain>
    </source>
</reference>
<feature type="binding site" evidence="8">
    <location>
        <begin position="133"/>
        <end position="134"/>
    </location>
    <ligand>
        <name>ATP</name>
        <dbReference type="ChEBI" id="CHEBI:30616"/>
    </ligand>
</feature>
<evidence type="ECO:0000313" key="13">
    <source>
        <dbReference type="Proteomes" id="UP000886743"/>
    </source>
</evidence>
<dbReference type="InterPro" id="IPR000850">
    <property type="entry name" value="Adenylat/UMP-CMP_kin"/>
</dbReference>
<feature type="region of interest" description="LID" evidence="8">
    <location>
        <begin position="123"/>
        <end position="160"/>
    </location>
</feature>
<dbReference type="FunFam" id="3.40.50.300:FF:000106">
    <property type="entry name" value="Adenylate kinase mitochondrial"/>
    <property type="match status" value="1"/>
</dbReference>
<dbReference type="PRINTS" id="PR00094">
    <property type="entry name" value="ADENYLTKNASE"/>
</dbReference>
<comment type="catalytic activity">
    <reaction evidence="8 10">
        <text>AMP + ATP = 2 ADP</text>
        <dbReference type="Rhea" id="RHEA:12973"/>
        <dbReference type="ChEBI" id="CHEBI:30616"/>
        <dbReference type="ChEBI" id="CHEBI:456215"/>
        <dbReference type="ChEBI" id="CHEBI:456216"/>
        <dbReference type="EC" id="2.7.4.3"/>
    </reaction>
</comment>
<comment type="similarity">
    <text evidence="8 9">Belongs to the adenylate kinase family.</text>
</comment>
<dbReference type="HAMAP" id="MF_00235">
    <property type="entry name" value="Adenylate_kinase_Adk"/>
    <property type="match status" value="1"/>
</dbReference>
<feature type="binding site" evidence="8">
    <location>
        <begin position="10"/>
        <end position="15"/>
    </location>
    <ligand>
        <name>ATP</name>
        <dbReference type="ChEBI" id="CHEBI:30616"/>
    </ligand>
</feature>
<keyword evidence="6 8" id="KW-0862">Zinc</keyword>
<comment type="caution">
    <text evidence="12">The sequence shown here is derived from an EMBL/GenBank/DDBJ whole genome shotgun (WGS) entry which is preliminary data.</text>
</comment>
<evidence type="ECO:0000256" key="10">
    <source>
        <dbReference type="RuleBase" id="RU003331"/>
    </source>
</evidence>
<evidence type="ECO:0000256" key="1">
    <source>
        <dbReference type="ARBA" id="ARBA00022679"/>
    </source>
</evidence>
<dbReference type="NCBIfam" id="NF011100">
    <property type="entry name" value="PRK14527.1"/>
    <property type="match status" value="1"/>
</dbReference>
<accession>A0A9D1NGS5</accession>
<dbReference type="InterPro" id="IPR033690">
    <property type="entry name" value="Adenylat_kinase_CS"/>
</dbReference>
<feature type="binding site" evidence="8">
    <location>
        <begin position="85"/>
        <end position="88"/>
    </location>
    <ligand>
        <name>AMP</name>
        <dbReference type="ChEBI" id="CHEBI:456215"/>
    </ligand>
</feature>
<evidence type="ECO:0000259" key="11">
    <source>
        <dbReference type="Pfam" id="PF05191"/>
    </source>
</evidence>
<dbReference type="InterPro" id="IPR006259">
    <property type="entry name" value="Adenyl_kin_sub"/>
</dbReference>
<evidence type="ECO:0000256" key="7">
    <source>
        <dbReference type="ARBA" id="ARBA00022840"/>
    </source>
</evidence>
<dbReference type="NCBIfam" id="NF001380">
    <property type="entry name" value="PRK00279.1-2"/>
    <property type="match status" value="1"/>
</dbReference>
<keyword evidence="7 8" id="KW-0067">ATP-binding</keyword>
<keyword evidence="1 8" id="KW-0808">Transferase</keyword>
<feature type="binding site" evidence="8">
    <location>
        <position position="127"/>
    </location>
    <ligand>
        <name>Zn(2+)</name>
        <dbReference type="ChEBI" id="CHEBI:29105"/>
        <note>structural</note>
    </ligand>
</feature>
<gene>
    <name evidence="8" type="primary">adk</name>
    <name evidence="12" type="ORF">IAC74_04465</name>
</gene>
<feature type="binding site" evidence="8">
    <location>
        <position position="130"/>
    </location>
    <ligand>
        <name>Zn(2+)</name>
        <dbReference type="ChEBI" id="CHEBI:29105"/>
        <note>structural</note>
    </ligand>
</feature>
<comment type="domain">
    <text evidence="8">Consists of three domains, a large central CORE domain and two small peripheral domains, NMPbind and LID, which undergo movements during catalysis. The LID domain closes over the site of phosphoryl transfer upon ATP binding. Assembling and dissambling the active center during each catalytic cycle provides an effective means to prevent ATP hydrolysis. Some bacteria have evolved a zinc-coordinating structure that stabilizes the LID domain.</text>
</comment>
<dbReference type="Pfam" id="PF05191">
    <property type="entry name" value="ADK_lid"/>
    <property type="match status" value="1"/>
</dbReference>
<evidence type="ECO:0000256" key="2">
    <source>
        <dbReference type="ARBA" id="ARBA00022723"/>
    </source>
</evidence>
<evidence type="ECO:0000256" key="9">
    <source>
        <dbReference type="RuleBase" id="RU003330"/>
    </source>
</evidence>
<feature type="region of interest" description="NMP" evidence="8">
    <location>
        <begin position="30"/>
        <end position="59"/>
    </location>
</feature>
<comment type="subcellular location">
    <subcellularLocation>
        <location evidence="8 10">Cytoplasm</location>
    </subcellularLocation>
</comment>
<evidence type="ECO:0000256" key="4">
    <source>
        <dbReference type="ARBA" id="ARBA00022741"/>
    </source>
</evidence>
<feature type="binding site" evidence="8">
    <location>
        <position position="147"/>
    </location>
    <ligand>
        <name>Zn(2+)</name>
        <dbReference type="ChEBI" id="CHEBI:29105"/>
        <note>structural</note>
    </ligand>
</feature>
<feature type="binding site" evidence="8">
    <location>
        <position position="92"/>
    </location>
    <ligand>
        <name>AMP</name>
        <dbReference type="ChEBI" id="CHEBI:456215"/>
    </ligand>
</feature>
<sequence>MKLVFLGPPGAGKGTQAAFIAEAAKIPTISTGAMLREAIANKTELGKTAEAYTSKGELVPDEVVIGIVKDRLTEADCKNGYILDGFPRTVAQAQALDDMLPDAIDVALSLEVPDEAIIERLTGRRECKNCKATFHIKNNPSAKGDVCDKCGGELIQRADDSLETIQNRMSVYHAQTEPIKDYYKDCGKLKCVNGVGSVEEIKAALFSALGLSEAL</sequence>
<dbReference type="AlphaFoldDB" id="A0A9D1NGS5"/>
<keyword evidence="3 8" id="KW-0545">Nucleotide biosynthesis</keyword>
<dbReference type="PROSITE" id="PS00113">
    <property type="entry name" value="ADENYLATE_KINASE"/>
    <property type="match status" value="1"/>
</dbReference>
<name>A0A9D1NGS5_9FIRM</name>
<protein>
    <recommendedName>
        <fullName evidence="8 10">Adenylate kinase</fullName>
        <shortName evidence="8">AK</shortName>
        <ecNumber evidence="8 10">2.7.4.3</ecNumber>
    </recommendedName>
    <alternativeName>
        <fullName evidence="8">ATP-AMP transphosphorylase</fullName>
    </alternativeName>
    <alternativeName>
        <fullName evidence="8">ATP:AMP phosphotransferase</fullName>
    </alternativeName>
    <alternativeName>
        <fullName evidence="8">Adenylate monophosphate kinase</fullName>
    </alternativeName>
</protein>
<evidence type="ECO:0000256" key="6">
    <source>
        <dbReference type="ARBA" id="ARBA00022833"/>
    </source>
</evidence>
<feature type="binding site" evidence="8">
    <location>
        <position position="150"/>
    </location>
    <ligand>
        <name>Zn(2+)</name>
        <dbReference type="ChEBI" id="CHEBI:29105"/>
        <note>structural</note>
    </ligand>
</feature>
<feature type="binding site" evidence="8">
    <location>
        <begin position="57"/>
        <end position="59"/>
    </location>
    <ligand>
        <name>AMP</name>
        <dbReference type="ChEBI" id="CHEBI:456215"/>
    </ligand>
</feature>
<dbReference type="InterPro" id="IPR007862">
    <property type="entry name" value="Adenylate_kinase_lid-dom"/>
</dbReference>
<feature type="binding site" evidence="8">
    <location>
        <position position="157"/>
    </location>
    <ligand>
        <name>AMP</name>
        <dbReference type="ChEBI" id="CHEBI:456215"/>
    </ligand>
</feature>
<evidence type="ECO:0000256" key="5">
    <source>
        <dbReference type="ARBA" id="ARBA00022777"/>
    </source>
</evidence>
<keyword evidence="8" id="KW-0963">Cytoplasm</keyword>
<feature type="binding site" evidence="8">
    <location>
        <position position="196"/>
    </location>
    <ligand>
        <name>ATP</name>
        <dbReference type="ChEBI" id="CHEBI:30616"/>
    </ligand>
</feature>
<comment type="subunit">
    <text evidence="8 10">Monomer.</text>
</comment>
<dbReference type="NCBIfam" id="TIGR01351">
    <property type="entry name" value="adk"/>
    <property type="match status" value="1"/>
</dbReference>
<dbReference type="PANTHER" id="PTHR23359">
    <property type="entry name" value="NUCLEOTIDE KINASE"/>
    <property type="match status" value="1"/>
</dbReference>
<proteinExistence type="inferred from homology"/>
<dbReference type="Pfam" id="PF00406">
    <property type="entry name" value="ADK"/>
    <property type="match status" value="1"/>
</dbReference>
<keyword evidence="5 8" id="KW-0418">Kinase</keyword>